<evidence type="ECO:0000256" key="4">
    <source>
        <dbReference type="ARBA" id="ARBA00023295"/>
    </source>
</evidence>
<dbReference type="InterPro" id="IPR033132">
    <property type="entry name" value="GH_1_N_CS"/>
</dbReference>
<dbReference type="Proteomes" id="UP000185984">
    <property type="component" value="Unassembled WGS sequence"/>
</dbReference>
<dbReference type="PANTHER" id="PTHR10353">
    <property type="entry name" value="GLYCOSYL HYDROLASE"/>
    <property type="match status" value="1"/>
</dbReference>
<dbReference type="PANTHER" id="PTHR10353:SF36">
    <property type="entry name" value="LP05116P"/>
    <property type="match status" value="1"/>
</dbReference>
<dbReference type="PRINTS" id="PR00131">
    <property type="entry name" value="GLHYDRLASE1"/>
</dbReference>
<dbReference type="Gene3D" id="3.20.20.80">
    <property type="entry name" value="Glycosidases"/>
    <property type="match status" value="1"/>
</dbReference>
<comment type="similarity">
    <text evidence="1 6">Belongs to the glycosyl hydrolase 1 family.</text>
</comment>
<dbReference type="InterPro" id="IPR018120">
    <property type="entry name" value="Glyco_hydro_1_AS"/>
</dbReference>
<dbReference type="GO" id="GO:0008422">
    <property type="term" value="F:beta-glucosidase activity"/>
    <property type="evidence" value="ECO:0007669"/>
    <property type="project" value="UniProtKB-EC"/>
</dbReference>
<dbReference type="EMBL" id="MRCC01000006">
    <property type="protein sequence ID" value="OKH27434.1"/>
    <property type="molecule type" value="Genomic_DNA"/>
</dbReference>
<organism evidence="8 9">
    <name type="scientific">Chroogloeocystis siderophila 5.2 s.c.1</name>
    <dbReference type="NCBI Taxonomy" id="247279"/>
    <lineage>
        <taxon>Bacteria</taxon>
        <taxon>Bacillati</taxon>
        <taxon>Cyanobacteriota</taxon>
        <taxon>Cyanophyceae</taxon>
        <taxon>Oscillatoriophycideae</taxon>
        <taxon>Chroococcales</taxon>
        <taxon>Chroococcaceae</taxon>
        <taxon>Chroogloeocystis</taxon>
    </lineage>
</organism>
<evidence type="ECO:0000313" key="8">
    <source>
        <dbReference type="EMBL" id="OKH27434.1"/>
    </source>
</evidence>
<evidence type="ECO:0000256" key="5">
    <source>
        <dbReference type="PROSITE-ProRule" id="PRU10055"/>
    </source>
</evidence>
<proteinExistence type="inferred from homology"/>
<comment type="caution">
    <text evidence="8">The sequence shown here is derived from an EMBL/GenBank/DDBJ whole genome shotgun (WGS) entry which is preliminary data.</text>
</comment>
<name>A0A1U7HV80_9CHRO</name>
<dbReference type="FunFam" id="3.20.20.80:FF:000004">
    <property type="entry name" value="Beta-glucosidase 6-phospho-beta-glucosidase"/>
    <property type="match status" value="1"/>
</dbReference>
<evidence type="ECO:0000313" key="9">
    <source>
        <dbReference type="Proteomes" id="UP000185984"/>
    </source>
</evidence>
<dbReference type="SUPFAM" id="SSF51445">
    <property type="entry name" value="(Trans)glycosidases"/>
    <property type="match status" value="1"/>
</dbReference>
<dbReference type="Pfam" id="PF00232">
    <property type="entry name" value="Glyco_hydro_1"/>
    <property type="match status" value="1"/>
</dbReference>
<dbReference type="GO" id="GO:0005829">
    <property type="term" value="C:cytosol"/>
    <property type="evidence" value="ECO:0007669"/>
    <property type="project" value="TreeGrafter"/>
</dbReference>
<keyword evidence="4 7" id="KW-0326">Glycosidase</keyword>
<keyword evidence="3 7" id="KW-0378">Hydrolase</keyword>
<accession>A0A1U7HV80</accession>
<reference evidence="8 9" key="1">
    <citation type="submission" date="2016-11" db="EMBL/GenBank/DDBJ databases">
        <title>Draft Genome Sequences of Nine Cyanobacterial Strains from Diverse Habitats.</title>
        <authorList>
            <person name="Zhu T."/>
            <person name="Hou S."/>
            <person name="Lu X."/>
            <person name="Hess W.R."/>
        </authorList>
    </citation>
    <scope>NUCLEOTIDE SEQUENCE [LARGE SCALE GENOMIC DNA]</scope>
    <source>
        <strain evidence="8 9">5.2 s.c.1</strain>
    </source>
</reference>
<evidence type="ECO:0000256" key="2">
    <source>
        <dbReference type="ARBA" id="ARBA00012744"/>
    </source>
</evidence>
<keyword evidence="9" id="KW-1185">Reference proteome</keyword>
<dbReference type="InterPro" id="IPR017853">
    <property type="entry name" value="GH"/>
</dbReference>
<evidence type="ECO:0000256" key="1">
    <source>
        <dbReference type="ARBA" id="ARBA00010838"/>
    </source>
</evidence>
<dbReference type="PROSITE" id="PS00653">
    <property type="entry name" value="GLYCOSYL_HYDROL_F1_2"/>
    <property type="match status" value="1"/>
</dbReference>
<feature type="active site" description="Nucleophile" evidence="5">
    <location>
        <position position="377"/>
    </location>
</feature>
<protein>
    <recommendedName>
        <fullName evidence="2">beta-glucosidase</fullName>
        <ecNumber evidence="2">3.2.1.21</ecNumber>
    </recommendedName>
</protein>
<dbReference type="EC" id="3.2.1.21" evidence="2"/>
<evidence type="ECO:0000256" key="3">
    <source>
        <dbReference type="ARBA" id="ARBA00022801"/>
    </source>
</evidence>
<dbReference type="InterPro" id="IPR001360">
    <property type="entry name" value="Glyco_hydro_1"/>
</dbReference>
<dbReference type="STRING" id="247279.NIES1031_09110"/>
<dbReference type="AlphaFoldDB" id="A0A1U7HV80"/>
<evidence type="ECO:0000256" key="7">
    <source>
        <dbReference type="RuleBase" id="RU004468"/>
    </source>
</evidence>
<sequence length="473" mass="54185">MATVICRKIIMFVQDKFLWGVASAAYQVEGGYQADGKGRSNWDAYTNDYQVTKAFIDKQHTGNVAINFYERSQYLRDMALMKQLGVNAYRFSITWSRILPNGTGEVNSQGMAYYNQLIDDLLANDIEPVITNFHWDLPYKLQERGGWSHSDSVHWYVEYTNVLFTNYGDRVKKFITFNEPFIYLFFIELLAHNAIAKKANPYAISNETYGKQAEAVHHLLLASAIATQNYYQLNLGGVIGITLSFTPTIPLDANNIKDVQAATVFDGLHNRWFLDAIYKGKYPDDIVKLHQKYNPAFQVSAKDMQLIAAHKPDFIGVNFYAPAYIKADASAPYGAEWFSTNPDEVKMFNGPVRPEHLYQLLVWIKNEYGNPTIYITENGAGFGAADEQLNGNIVKDPLRTDYIKRHIDSALQAKRDGVDLRGYFLWSFCDNFEWLFGYDKRFGIVYVDFDSQQRTPKQSFYAYQQIINESPGE</sequence>
<dbReference type="PROSITE" id="PS00572">
    <property type="entry name" value="GLYCOSYL_HYDROL_F1_1"/>
    <property type="match status" value="1"/>
</dbReference>
<dbReference type="GO" id="GO:0016052">
    <property type="term" value="P:carbohydrate catabolic process"/>
    <property type="evidence" value="ECO:0007669"/>
    <property type="project" value="TreeGrafter"/>
</dbReference>
<evidence type="ECO:0000256" key="6">
    <source>
        <dbReference type="RuleBase" id="RU003690"/>
    </source>
</evidence>
<gene>
    <name evidence="8" type="ORF">NIES1031_09110</name>
</gene>